<dbReference type="InterPro" id="IPR029039">
    <property type="entry name" value="Flavoprotein-like_sf"/>
</dbReference>
<gene>
    <name evidence="3" type="ORF">FC87_GL000479</name>
</gene>
<dbReference type="Pfam" id="PF02525">
    <property type="entry name" value="Flavodoxin_2"/>
    <property type="match status" value="1"/>
</dbReference>
<keyword evidence="1" id="KW-0560">Oxidoreductase</keyword>
<feature type="domain" description="Flavodoxin-like fold" evidence="2">
    <location>
        <begin position="1"/>
        <end position="170"/>
    </location>
</feature>
<dbReference type="PANTHER" id="PTHR47307">
    <property type="entry name" value="GLUTATHIONE-REGULATED POTASSIUM-EFFLUX SYSTEM ANCILLARY PROTEIN KEFG"/>
    <property type="match status" value="1"/>
</dbReference>
<dbReference type="InterPro" id="IPR046980">
    <property type="entry name" value="KefG/KefF"/>
</dbReference>
<dbReference type="GO" id="GO:0009055">
    <property type="term" value="F:electron transfer activity"/>
    <property type="evidence" value="ECO:0007669"/>
    <property type="project" value="TreeGrafter"/>
</dbReference>
<proteinExistence type="predicted"/>
<evidence type="ECO:0000256" key="1">
    <source>
        <dbReference type="ARBA" id="ARBA00023002"/>
    </source>
</evidence>
<dbReference type="Gene3D" id="3.40.50.360">
    <property type="match status" value="1"/>
</dbReference>
<reference evidence="3 4" key="1">
    <citation type="journal article" date="2015" name="Genome Announc.">
        <title>Expanding the biotechnology potential of lactobacilli through comparative genomics of 213 strains and associated genera.</title>
        <authorList>
            <person name="Sun Z."/>
            <person name="Harris H.M."/>
            <person name="McCann A."/>
            <person name="Guo C."/>
            <person name="Argimon S."/>
            <person name="Zhang W."/>
            <person name="Yang X."/>
            <person name="Jeffery I.B."/>
            <person name="Cooney J.C."/>
            <person name="Kagawa T.F."/>
            <person name="Liu W."/>
            <person name="Song Y."/>
            <person name="Salvetti E."/>
            <person name="Wrobel A."/>
            <person name="Rasinkangas P."/>
            <person name="Parkhill J."/>
            <person name="Rea M.C."/>
            <person name="O'Sullivan O."/>
            <person name="Ritari J."/>
            <person name="Douillard F.P."/>
            <person name="Paul Ross R."/>
            <person name="Yang R."/>
            <person name="Briner A.E."/>
            <person name="Felis G.E."/>
            <person name="de Vos W.M."/>
            <person name="Barrangou R."/>
            <person name="Klaenhammer T.R."/>
            <person name="Caufield P.W."/>
            <person name="Cui Y."/>
            <person name="Zhang H."/>
            <person name="O'Toole P.W."/>
        </authorList>
    </citation>
    <scope>NUCLEOTIDE SEQUENCE [LARGE SCALE GENOMIC DNA]</scope>
    <source>
        <strain evidence="3 4">DSM 22689</strain>
    </source>
</reference>
<dbReference type="STRING" id="1423745.GCA_001311215_00937"/>
<dbReference type="EMBL" id="AYZI01000002">
    <property type="protein sequence ID" value="KRM92346.1"/>
    <property type="molecule type" value="Genomic_DNA"/>
</dbReference>
<sequence>MKTTIIVSHPHYHDSGTQAFLNRASQQLEDVTWHCLDEIYAHQSLDVAAEQALLRQTDRIIFQFPLYWYSAPASLKHWEDEVLTRAFTYQNEQGILRGKELGIVTTLGYPVAEFAVGRQQGYSLSELFTPYQALAQQAGMKFLAPLPVSQFAYLDAPARARLLIRYQQYLTVQDPFRFADQENWLEERLRKLAAKGTSAQQDQLNLIIETMQHQQEKIEDLKWQVQLMRQAEEG</sequence>
<dbReference type="Proteomes" id="UP000051586">
    <property type="component" value="Unassembled WGS sequence"/>
</dbReference>
<comment type="caution">
    <text evidence="3">The sequence shown here is derived from an EMBL/GenBank/DDBJ whole genome shotgun (WGS) entry which is preliminary data.</text>
</comment>
<dbReference type="SUPFAM" id="SSF52218">
    <property type="entry name" value="Flavoproteins"/>
    <property type="match status" value="1"/>
</dbReference>
<dbReference type="PANTHER" id="PTHR47307:SF1">
    <property type="entry name" value="GLUTATHIONE-REGULATED POTASSIUM-EFFLUX SYSTEM ANCILLARY PROTEIN KEFG"/>
    <property type="match status" value="1"/>
</dbReference>
<evidence type="ECO:0000259" key="2">
    <source>
        <dbReference type="Pfam" id="PF02525"/>
    </source>
</evidence>
<dbReference type="GO" id="GO:0010181">
    <property type="term" value="F:FMN binding"/>
    <property type="evidence" value="ECO:0007669"/>
    <property type="project" value="TreeGrafter"/>
</dbReference>
<dbReference type="PATRIC" id="fig|1423745.4.peg.503"/>
<protein>
    <submittedName>
        <fullName evidence="3">NAD(P)H dehydrogenase (Quinone)</fullName>
    </submittedName>
</protein>
<name>A0A0R2CM42_9LACO</name>
<evidence type="ECO:0000313" key="3">
    <source>
        <dbReference type="EMBL" id="KRM92346.1"/>
    </source>
</evidence>
<accession>A0A0R2CM42</accession>
<dbReference type="InterPro" id="IPR003680">
    <property type="entry name" value="Flavodoxin_fold"/>
</dbReference>
<dbReference type="RefSeq" id="WP_056961405.1">
    <property type="nucleotide sequence ID" value="NZ_AYZI01000002.1"/>
</dbReference>
<evidence type="ECO:0000313" key="4">
    <source>
        <dbReference type="Proteomes" id="UP000051586"/>
    </source>
</evidence>
<dbReference type="GO" id="GO:0003955">
    <property type="term" value="F:NAD(P)H dehydrogenase (quinone) activity"/>
    <property type="evidence" value="ECO:0007669"/>
    <property type="project" value="TreeGrafter"/>
</dbReference>
<dbReference type="AlphaFoldDB" id="A0A0R2CM42"/>
<organism evidence="3 4">
    <name type="scientific">Fructilactobacillus florum DSM 22689 = JCM 16035</name>
    <dbReference type="NCBI Taxonomy" id="1423745"/>
    <lineage>
        <taxon>Bacteria</taxon>
        <taxon>Bacillati</taxon>
        <taxon>Bacillota</taxon>
        <taxon>Bacilli</taxon>
        <taxon>Lactobacillales</taxon>
        <taxon>Lactobacillaceae</taxon>
        <taxon>Fructilactobacillus</taxon>
    </lineage>
</organism>